<dbReference type="GO" id="GO:0071482">
    <property type="term" value="P:cellular response to light stimulus"/>
    <property type="evidence" value="ECO:0007669"/>
    <property type="project" value="UniProtKB-ARBA"/>
</dbReference>
<dbReference type="Gene3D" id="1.20.120.1810">
    <property type="match status" value="1"/>
</dbReference>
<dbReference type="InterPro" id="IPR007624">
    <property type="entry name" value="RNA_pol_sigma70_r3"/>
</dbReference>
<keyword evidence="3" id="KW-0731">Sigma factor</keyword>
<evidence type="ECO:0000256" key="2">
    <source>
        <dbReference type="ARBA" id="ARBA00023015"/>
    </source>
</evidence>
<evidence type="ECO:0000259" key="7">
    <source>
        <dbReference type="Pfam" id="PF04539"/>
    </source>
</evidence>
<feature type="domain" description="RNA polymerase sigma-70 region 2" evidence="8">
    <location>
        <begin position="177"/>
        <end position="241"/>
    </location>
</feature>
<reference evidence="10" key="1">
    <citation type="journal article" date="2015" name="Plant Cell">
        <title>Coordinated rates of evolution between interacting plastid and nuclear genes in Geraniaceae.</title>
        <authorList>
            <person name="Zhang J."/>
            <person name="Ruhlman T.A."/>
            <person name="Sabir J."/>
            <person name="Blazier J.C."/>
            <person name="Jansen R.K."/>
        </authorList>
    </citation>
    <scope>NUCLEOTIDE SEQUENCE</scope>
</reference>
<evidence type="ECO:0000313" key="10">
    <source>
        <dbReference type="EMBL" id="AKC88705.1"/>
    </source>
</evidence>
<dbReference type="InterPro" id="IPR007630">
    <property type="entry name" value="RNA_pol_sigma70_r4"/>
</dbReference>
<evidence type="ECO:0000256" key="4">
    <source>
        <dbReference type="ARBA" id="ARBA00023125"/>
    </source>
</evidence>
<proteinExistence type="evidence at transcript level"/>
<dbReference type="InterPro" id="IPR013324">
    <property type="entry name" value="RNA_pol_sigma_r3/r4-like"/>
</dbReference>
<evidence type="ECO:0000256" key="5">
    <source>
        <dbReference type="ARBA" id="ARBA00023163"/>
    </source>
</evidence>
<feature type="domain" description="RNA polymerase sigma-70 region 4" evidence="9">
    <location>
        <begin position="345"/>
        <end position="397"/>
    </location>
</feature>
<protein>
    <submittedName>
        <fullName evidence="10">Sigma factor</fullName>
    </submittedName>
</protein>
<evidence type="ECO:0000259" key="8">
    <source>
        <dbReference type="Pfam" id="PF04542"/>
    </source>
</evidence>
<keyword evidence="4" id="KW-0238">DNA-binding</keyword>
<dbReference type="Pfam" id="PF04539">
    <property type="entry name" value="Sigma70_r3"/>
    <property type="match status" value="1"/>
</dbReference>
<dbReference type="InterPro" id="IPR013325">
    <property type="entry name" value="RNA_pol_sigma_r2"/>
</dbReference>
<dbReference type="GO" id="GO:0003677">
    <property type="term" value="F:DNA binding"/>
    <property type="evidence" value="ECO:0007669"/>
    <property type="project" value="UniProtKB-KW"/>
</dbReference>
<dbReference type="SUPFAM" id="SSF88659">
    <property type="entry name" value="Sigma3 and sigma4 domains of RNA polymerase sigma factors"/>
    <property type="match status" value="2"/>
</dbReference>
<dbReference type="GO" id="GO:0006352">
    <property type="term" value="P:DNA-templated transcription initiation"/>
    <property type="evidence" value="ECO:0007669"/>
    <property type="project" value="InterPro"/>
</dbReference>
<dbReference type="InterPro" id="IPR014284">
    <property type="entry name" value="RNA_pol_sigma-70_dom"/>
</dbReference>
<dbReference type="PANTHER" id="PTHR30603:SF47">
    <property type="entry name" value="RNA POLYMERASE SIGMA FACTOR SIGD, CHLOROPLASTIC"/>
    <property type="match status" value="1"/>
</dbReference>
<feature type="domain" description="RNA polymerase sigma-70 region 3" evidence="7">
    <location>
        <begin position="257"/>
        <end position="331"/>
    </location>
</feature>
<dbReference type="Pfam" id="PF04542">
    <property type="entry name" value="Sigma70_r2"/>
    <property type="match status" value="1"/>
</dbReference>
<name>A0A0G2STQ3_EROTE</name>
<feature type="region of interest" description="Disordered" evidence="6">
    <location>
        <begin position="76"/>
        <end position="99"/>
    </location>
</feature>
<feature type="compositionally biased region" description="Basic residues" evidence="6">
    <location>
        <begin position="82"/>
        <end position="92"/>
    </location>
</feature>
<dbReference type="InterPro" id="IPR000943">
    <property type="entry name" value="RNA_pol_sigma70"/>
</dbReference>
<sequence length="411" mass="46260">MAIPTVCSSSPNCSPTLPSLKTLHHHHQSSLPSPTSKFGLTLLSTDALAIAEPAESVALANAALEAAIDAAVEAEERNGLAARRKRRRKRRRGLEEEDSVEVPLIMASPRSGHLTRNQEALFCMCLKEGARLEAERKKIAADLQHEPSLEQLARAMGMKKKSIHNILRNARESQKRLIQAYQGLIMSIAIDHQGQGLSLQELVLEGSTGLIRGAERFDPKRGCKVSTYVYWWIRQAMTRAIAISRPFRLPGKVRNLLARIAEADKTLTRKLHRLPSYDEIAQLVGVPVFTVEFVWAQTGPQLSLDHVIVTERGHVQLQDIISDPNEETPEQRFWKQQMKEELDRLLDTLSNRESRILRLRYGLDGLAPKSCDEIGFILNLSRERIRQISIEALTKLQQTSLADNLKMLYIL</sequence>
<dbReference type="Gene3D" id="1.10.10.10">
    <property type="entry name" value="Winged helix-like DNA-binding domain superfamily/Winged helix DNA-binding domain"/>
    <property type="match status" value="2"/>
</dbReference>
<dbReference type="PRINTS" id="PR00046">
    <property type="entry name" value="SIGMA70FCT"/>
</dbReference>
<dbReference type="InterPro" id="IPR050239">
    <property type="entry name" value="Sigma-70_RNA_pol_init_factors"/>
</dbReference>
<dbReference type="AlphaFoldDB" id="A0A0G2STQ3"/>
<evidence type="ECO:0000259" key="9">
    <source>
        <dbReference type="Pfam" id="PF04545"/>
    </source>
</evidence>
<dbReference type="PANTHER" id="PTHR30603">
    <property type="entry name" value="RNA POLYMERASE SIGMA FACTOR RPO"/>
    <property type="match status" value="1"/>
</dbReference>
<dbReference type="InterPro" id="IPR007627">
    <property type="entry name" value="RNA_pol_sigma70_r2"/>
</dbReference>
<dbReference type="NCBIfam" id="TIGR02937">
    <property type="entry name" value="sigma70-ECF"/>
    <property type="match status" value="1"/>
</dbReference>
<dbReference type="SUPFAM" id="SSF88946">
    <property type="entry name" value="Sigma2 domain of RNA polymerase sigma factors"/>
    <property type="match status" value="1"/>
</dbReference>
<dbReference type="EMBL" id="KJ916936">
    <property type="protein sequence ID" value="AKC88705.1"/>
    <property type="molecule type" value="mRNA"/>
</dbReference>
<dbReference type="GO" id="GO:0016987">
    <property type="term" value="F:sigma factor activity"/>
    <property type="evidence" value="ECO:0007669"/>
    <property type="project" value="UniProtKB-KW"/>
</dbReference>
<evidence type="ECO:0000256" key="1">
    <source>
        <dbReference type="ARBA" id="ARBA00007788"/>
    </source>
</evidence>
<dbReference type="Pfam" id="PF04545">
    <property type="entry name" value="Sigma70_r4"/>
    <property type="match status" value="1"/>
</dbReference>
<organism evidence="10">
    <name type="scientific">Erodium texanum</name>
    <name type="common">Texas stork's bill</name>
    <dbReference type="NCBI Taxonomy" id="28960"/>
    <lineage>
        <taxon>Eukaryota</taxon>
        <taxon>Viridiplantae</taxon>
        <taxon>Streptophyta</taxon>
        <taxon>Embryophyta</taxon>
        <taxon>Tracheophyta</taxon>
        <taxon>Spermatophyta</taxon>
        <taxon>Magnoliopsida</taxon>
        <taxon>eudicotyledons</taxon>
        <taxon>Gunneridae</taxon>
        <taxon>Pentapetalae</taxon>
        <taxon>rosids</taxon>
        <taxon>malvids</taxon>
        <taxon>Geraniales</taxon>
        <taxon>Geraniaceae</taxon>
        <taxon>Erodium</taxon>
    </lineage>
</organism>
<keyword evidence="2" id="KW-0805">Transcription regulation</keyword>
<evidence type="ECO:0000256" key="3">
    <source>
        <dbReference type="ARBA" id="ARBA00023082"/>
    </source>
</evidence>
<keyword evidence="5" id="KW-0804">Transcription</keyword>
<evidence type="ECO:0000256" key="6">
    <source>
        <dbReference type="SAM" id="MobiDB-lite"/>
    </source>
</evidence>
<dbReference type="CDD" id="cd06171">
    <property type="entry name" value="Sigma70_r4"/>
    <property type="match status" value="1"/>
</dbReference>
<dbReference type="InterPro" id="IPR036388">
    <property type="entry name" value="WH-like_DNA-bd_sf"/>
</dbReference>
<gene>
    <name evidence="10" type="primary">sig4</name>
</gene>
<accession>A0A0G2STQ3</accession>
<comment type="similarity">
    <text evidence="1">Belongs to the sigma-70 factor family.</text>
</comment>